<evidence type="ECO:0000256" key="1">
    <source>
        <dbReference type="SAM" id="Phobius"/>
    </source>
</evidence>
<gene>
    <name evidence="2" type="ORF">PAA8504_01344</name>
</gene>
<evidence type="ECO:0008006" key="4">
    <source>
        <dbReference type="Google" id="ProtNLM"/>
    </source>
</evidence>
<accession>A0A2R8BTP7</accession>
<dbReference type="InterPro" id="IPR008407">
    <property type="entry name" value="Brnchd-chn_aa_trnsp_AzlD"/>
</dbReference>
<feature type="transmembrane region" description="Helical" evidence="1">
    <location>
        <begin position="76"/>
        <end position="105"/>
    </location>
</feature>
<dbReference type="EMBL" id="ONZF01000002">
    <property type="protein sequence ID" value="SPJ23532.1"/>
    <property type="molecule type" value="Genomic_DNA"/>
</dbReference>
<proteinExistence type="predicted"/>
<sequence length="108" mass="11298">MTAGPTEIWLIIVLLGIGTFALRFSFLGLLGDRPLPGWAQKLLRYTPVAVFPGLVAPLVVWPAATGGTFDPPRVLAAAATIGVAVVTRNLLAAILAGAGTLYFGLWLL</sequence>
<name>A0A2R8BTP7_9RHOB</name>
<keyword evidence="3" id="KW-1185">Reference proteome</keyword>
<dbReference type="OrthoDB" id="6119856at2"/>
<dbReference type="Proteomes" id="UP000244912">
    <property type="component" value="Unassembled WGS sequence"/>
</dbReference>
<organism evidence="2 3">
    <name type="scientific">Palleronia abyssalis</name>
    <dbReference type="NCBI Taxonomy" id="1501240"/>
    <lineage>
        <taxon>Bacteria</taxon>
        <taxon>Pseudomonadati</taxon>
        <taxon>Pseudomonadota</taxon>
        <taxon>Alphaproteobacteria</taxon>
        <taxon>Rhodobacterales</taxon>
        <taxon>Roseobacteraceae</taxon>
        <taxon>Palleronia</taxon>
    </lineage>
</organism>
<dbReference type="AlphaFoldDB" id="A0A2R8BTP7"/>
<feature type="transmembrane region" description="Helical" evidence="1">
    <location>
        <begin position="6"/>
        <end position="30"/>
    </location>
</feature>
<dbReference type="RefSeq" id="WP_108893356.1">
    <property type="nucleotide sequence ID" value="NZ_ONZF01000002.1"/>
</dbReference>
<keyword evidence="1" id="KW-0812">Transmembrane</keyword>
<reference evidence="2 3" key="1">
    <citation type="submission" date="2018-03" db="EMBL/GenBank/DDBJ databases">
        <authorList>
            <person name="Keele B.F."/>
        </authorList>
    </citation>
    <scope>NUCLEOTIDE SEQUENCE [LARGE SCALE GENOMIC DNA]</scope>
    <source>
        <strain evidence="2 3">CECT 8504</strain>
    </source>
</reference>
<keyword evidence="1" id="KW-0472">Membrane</keyword>
<evidence type="ECO:0000313" key="2">
    <source>
        <dbReference type="EMBL" id="SPJ23532.1"/>
    </source>
</evidence>
<dbReference type="Pfam" id="PF05437">
    <property type="entry name" value="AzlD"/>
    <property type="match status" value="1"/>
</dbReference>
<feature type="transmembrane region" description="Helical" evidence="1">
    <location>
        <begin position="42"/>
        <end position="64"/>
    </location>
</feature>
<protein>
    <recommendedName>
        <fullName evidence="4">Branched-chain amino acid transport protein (AzlD)</fullName>
    </recommendedName>
</protein>
<keyword evidence="1" id="KW-1133">Transmembrane helix</keyword>
<evidence type="ECO:0000313" key="3">
    <source>
        <dbReference type="Proteomes" id="UP000244912"/>
    </source>
</evidence>